<evidence type="ECO:0000313" key="2">
    <source>
        <dbReference type="Proteomes" id="UP000366051"/>
    </source>
</evidence>
<organism evidence="1 2">
    <name type="scientific">Heliorestis convoluta</name>
    <dbReference type="NCBI Taxonomy" id="356322"/>
    <lineage>
        <taxon>Bacteria</taxon>
        <taxon>Bacillati</taxon>
        <taxon>Bacillota</taxon>
        <taxon>Clostridia</taxon>
        <taxon>Eubacteriales</taxon>
        <taxon>Heliobacteriaceae</taxon>
        <taxon>Heliorestis</taxon>
    </lineage>
</organism>
<dbReference type="Proteomes" id="UP000366051">
    <property type="component" value="Chromosome"/>
</dbReference>
<dbReference type="KEGG" id="hcv:FTV88_1455"/>
<accession>A0A5Q2N2U6</accession>
<keyword evidence="2" id="KW-1185">Reference proteome</keyword>
<name>A0A5Q2N2U6_9FIRM</name>
<proteinExistence type="predicted"/>
<dbReference type="OrthoDB" id="3173988at2"/>
<dbReference type="EMBL" id="CP045875">
    <property type="protein sequence ID" value="QGG47602.1"/>
    <property type="molecule type" value="Genomic_DNA"/>
</dbReference>
<protein>
    <submittedName>
        <fullName evidence="1">Uncharacterized protein</fullName>
    </submittedName>
</protein>
<dbReference type="AlphaFoldDB" id="A0A5Q2N2U6"/>
<sequence>MIIHSALTLTKEQEQLVLAEAKKMVQEEKIYNPHTVEVLEEEGQMALRVIGTSPIVRVRRITGYLSTTDRFNDAKLAELHARTTHGCCQNDLDPLDRLKEKSMPDCAWTEKDQKKVLADFV</sequence>
<gene>
    <name evidence="1" type="ORF">FTV88_1455</name>
</gene>
<evidence type="ECO:0000313" key="1">
    <source>
        <dbReference type="EMBL" id="QGG47602.1"/>
    </source>
</evidence>
<reference evidence="2" key="1">
    <citation type="submission" date="2019-11" db="EMBL/GenBank/DDBJ databases">
        <title>Genome sequence of Heliorestis convoluta strain HH, an alkaliphilic and minimalistic phototrophic bacterium from a soda lake in Egypt.</title>
        <authorList>
            <person name="Dewey E.D."/>
            <person name="Stokes L.M."/>
            <person name="Burchell B.M."/>
            <person name="Shaffer K.N."/>
            <person name="Huntington A.M."/>
            <person name="Baker J.M."/>
            <person name="Nadendla S."/>
            <person name="Giglio M.G."/>
            <person name="Touchman J.W."/>
            <person name="Blankenship R.E."/>
            <person name="Madigan M.T."/>
            <person name="Sattley W.M."/>
        </authorList>
    </citation>
    <scope>NUCLEOTIDE SEQUENCE [LARGE SCALE GENOMIC DNA]</scope>
    <source>
        <strain evidence="2">HH</strain>
    </source>
</reference>